<dbReference type="EnsemblPlants" id="OB01G23700.1">
    <property type="protein sequence ID" value="OB01G23700.1"/>
    <property type="gene ID" value="OB01G23700"/>
</dbReference>
<proteinExistence type="predicted"/>
<keyword evidence="3" id="KW-1185">Reference proteome</keyword>
<dbReference type="Gramene" id="OB01G23700.1">
    <property type="protein sequence ID" value="OB01G23700.1"/>
    <property type="gene ID" value="OB01G23700"/>
</dbReference>
<dbReference type="Proteomes" id="UP000006038">
    <property type="component" value="Chromosome 1"/>
</dbReference>
<feature type="compositionally biased region" description="Basic and acidic residues" evidence="1">
    <location>
        <begin position="67"/>
        <end position="84"/>
    </location>
</feature>
<name>J3KZG4_ORYBR</name>
<sequence>MVRSLPDILRVEKVIVPEGARHRPQSTSPVITGAAIDVDERGGGGSGGSSTVIELLQPQRLAGGEQVRSEGEEQERSHKQIVKQEDDSLAKEKLNTLIALLNFEYK</sequence>
<dbReference type="HOGENOM" id="CLU_2227265_0_0_1"/>
<evidence type="ECO:0000256" key="1">
    <source>
        <dbReference type="SAM" id="MobiDB-lite"/>
    </source>
</evidence>
<accession>J3KZG4</accession>
<organism evidence="2">
    <name type="scientific">Oryza brachyantha</name>
    <name type="common">malo sina</name>
    <dbReference type="NCBI Taxonomy" id="4533"/>
    <lineage>
        <taxon>Eukaryota</taxon>
        <taxon>Viridiplantae</taxon>
        <taxon>Streptophyta</taxon>
        <taxon>Embryophyta</taxon>
        <taxon>Tracheophyta</taxon>
        <taxon>Spermatophyta</taxon>
        <taxon>Magnoliopsida</taxon>
        <taxon>Liliopsida</taxon>
        <taxon>Poales</taxon>
        <taxon>Poaceae</taxon>
        <taxon>BOP clade</taxon>
        <taxon>Oryzoideae</taxon>
        <taxon>Oryzeae</taxon>
        <taxon>Oryzinae</taxon>
        <taxon>Oryza</taxon>
    </lineage>
</organism>
<dbReference type="AlphaFoldDB" id="J3KZG4"/>
<evidence type="ECO:0000313" key="2">
    <source>
        <dbReference type="EnsemblPlants" id="OB01G23700.1"/>
    </source>
</evidence>
<feature type="region of interest" description="Disordered" evidence="1">
    <location>
        <begin position="59"/>
        <end position="84"/>
    </location>
</feature>
<protein>
    <submittedName>
        <fullName evidence="2">Uncharacterized protein</fullName>
    </submittedName>
</protein>
<evidence type="ECO:0000313" key="3">
    <source>
        <dbReference type="Proteomes" id="UP000006038"/>
    </source>
</evidence>
<reference evidence="2" key="1">
    <citation type="journal article" date="2013" name="Nat. Commun.">
        <title>Whole-genome sequencing of Oryza brachyantha reveals mechanisms underlying Oryza genome evolution.</title>
        <authorList>
            <person name="Chen J."/>
            <person name="Huang Q."/>
            <person name="Gao D."/>
            <person name="Wang J."/>
            <person name="Lang Y."/>
            <person name="Liu T."/>
            <person name="Li B."/>
            <person name="Bai Z."/>
            <person name="Luis Goicoechea J."/>
            <person name="Liang C."/>
            <person name="Chen C."/>
            <person name="Zhang W."/>
            <person name="Sun S."/>
            <person name="Liao Y."/>
            <person name="Zhang X."/>
            <person name="Yang L."/>
            <person name="Song C."/>
            <person name="Wang M."/>
            <person name="Shi J."/>
            <person name="Liu G."/>
            <person name="Liu J."/>
            <person name="Zhou H."/>
            <person name="Zhou W."/>
            <person name="Yu Q."/>
            <person name="An N."/>
            <person name="Chen Y."/>
            <person name="Cai Q."/>
            <person name="Wang B."/>
            <person name="Liu B."/>
            <person name="Min J."/>
            <person name="Huang Y."/>
            <person name="Wu H."/>
            <person name="Li Z."/>
            <person name="Zhang Y."/>
            <person name="Yin Y."/>
            <person name="Song W."/>
            <person name="Jiang J."/>
            <person name="Jackson S.A."/>
            <person name="Wing R.A."/>
            <person name="Wang J."/>
            <person name="Chen M."/>
        </authorList>
    </citation>
    <scope>NUCLEOTIDE SEQUENCE [LARGE SCALE GENOMIC DNA]</scope>
    <source>
        <strain evidence="2">cv. IRGC 101232</strain>
    </source>
</reference>
<reference evidence="2" key="2">
    <citation type="submission" date="2013-04" db="UniProtKB">
        <authorList>
            <consortium name="EnsemblPlants"/>
        </authorList>
    </citation>
    <scope>IDENTIFICATION</scope>
</reference>